<gene>
    <name evidence="8" type="primary">hflK</name>
    <name evidence="8" type="ORF">JS278_01262</name>
</gene>
<dbReference type="InterPro" id="IPR050710">
    <property type="entry name" value="Band7/mec-2_domain"/>
</dbReference>
<evidence type="ECO:0000313" key="8">
    <source>
        <dbReference type="EMBL" id="AXE38438.1"/>
    </source>
</evidence>
<evidence type="ECO:0000256" key="4">
    <source>
        <dbReference type="ARBA" id="ARBA00022989"/>
    </source>
</evidence>
<organism evidence="8 9">
    <name type="scientific">Acidipropionibacterium virtanenii</name>
    <dbReference type="NCBI Taxonomy" id="2057246"/>
    <lineage>
        <taxon>Bacteria</taxon>
        <taxon>Bacillati</taxon>
        <taxon>Actinomycetota</taxon>
        <taxon>Actinomycetes</taxon>
        <taxon>Propionibacteriales</taxon>
        <taxon>Propionibacteriaceae</taxon>
        <taxon>Acidipropionibacterium</taxon>
    </lineage>
</organism>
<reference evidence="8 9" key="1">
    <citation type="submission" date="2017-12" db="EMBL/GenBank/DDBJ databases">
        <title>The whole genome sequence of the Acidipropionibacterium virtanenii sp. nov. type strain JS278.</title>
        <authorList>
            <person name="Laine P."/>
            <person name="Deptula P."/>
            <person name="Varmanen P."/>
            <person name="Auvinen P."/>
        </authorList>
    </citation>
    <scope>NUCLEOTIDE SEQUENCE [LARGE SCALE GENOMIC DNA]</scope>
    <source>
        <strain evidence="8 9">JS278</strain>
    </source>
</reference>
<name>A0A344UT40_9ACTN</name>
<feature type="region of interest" description="Disordered" evidence="6">
    <location>
        <begin position="350"/>
        <end position="456"/>
    </location>
</feature>
<protein>
    <submittedName>
        <fullName evidence="8">Modulator of FtsH protease HflK</fullName>
    </submittedName>
</protein>
<dbReference type="PROSITE" id="PS01270">
    <property type="entry name" value="BAND_7"/>
    <property type="match status" value="1"/>
</dbReference>
<dbReference type="PANTHER" id="PTHR43327">
    <property type="entry name" value="STOMATIN-LIKE PROTEIN 2, MITOCHONDRIAL"/>
    <property type="match status" value="1"/>
</dbReference>
<dbReference type="KEGG" id="acij:JS278_01262"/>
<keyword evidence="3" id="KW-0812">Transmembrane</keyword>
<dbReference type="Pfam" id="PF01145">
    <property type="entry name" value="Band_7"/>
    <property type="match status" value="1"/>
</dbReference>
<dbReference type="GO" id="GO:0006508">
    <property type="term" value="P:proteolysis"/>
    <property type="evidence" value="ECO:0007669"/>
    <property type="project" value="UniProtKB-KW"/>
</dbReference>
<keyword evidence="8" id="KW-0645">Protease</keyword>
<dbReference type="EMBL" id="CP025198">
    <property type="protein sequence ID" value="AXE38438.1"/>
    <property type="molecule type" value="Genomic_DNA"/>
</dbReference>
<keyword evidence="9" id="KW-1185">Reference proteome</keyword>
<evidence type="ECO:0000256" key="3">
    <source>
        <dbReference type="ARBA" id="ARBA00022692"/>
    </source>
</evidence>
<dbReference type="InterPro" id="IPR036013">
    <property type="entry name" value="Band_7/SPFH_dom_sf"/>
</dbReference>
<dbReference type="SMART" id="SM00244">
    <property type="entry name" value="PHB"/>
    <property type="match status" value="1"/>
</dbReference>
<feature type="region of interest" description="Disordered" evidence="6">
    <location>
        <begin position="293"/>
        <end position="316"/>
    </location>
</feature>
<evidence type="ECO:0000313" key="9">
    <source>
        <dbReference type="Proteomes" id="UP000251995"/>
    </source>
</evidence>
<dbReference type="SUPFAM" id="SSF117892">
    <property type="entry name" value="Band 7/SPFH domain"/>
    <property type="match status" value="1"/>
</dbReference>
<dbReference type="GO" id="GO:0008233">
    <property type="term" value="F:peptidase activity"/>
    <property type="evidence" value="ECO:0007669"/>
    <property type="project" value="UniProtKB-KW"/>
</dbReference>
<comment type="subcellular location">
    <subcellularLocation>
        <location evidence="1">Membrane</location>
        <topology evidence="1">Single-pass membrane protein</topology>
    </subcellularLocation>
</comment>
<feature type="compositionally biased region" description="Polar residues" evidence="6">
    <location>
        <begin position="359"/>
        <end position="393"/>
    </location>
</feature>
<evidence type="ECO:0000259" key="7">
    <source>
        <dbReference type="SMART" id="SM00244"/>
    </source>
</evidence>
<dbReference type="FunFam" id="3.30.479.30:FF:000004">
    <property type="entry name" value="Putative membrane protease family, stomatin"/>
    <property type="match status" value="1"/>
</dbReference>
<dbReference type="GO" id="GO:0005886">
    <property type="term" value="C:plasma membrane"/>
    <property type="evidence" value="ECO:0007669"/>
    <property type="project" value="UniProtKB-ARBA"/>
</dbReference>
<keyword evidence="8" id="KW-0378">Hydrolase</keyword>
<dbReference type="PANTHER" id="PTHR43327:SF10">
    <property type="entry name" value="STOMATIN-LIKE PROTEIN 2, MITOCHONDRIAL"/>
    <property type="match status" value="1"/>
</dbReference>
<feature type="domain" description="Band 7" evidence="7">
    <location>
        <begin position="20"/>
        <end position="178"/>
    </location>
</feature>
<keyword evidence="4" id="KW-1133">Transmembrane helix</keyword>
<evidence type="ECO:0000256" key="1">
    <source>
        <dbReference type="ARBA" id="ARBA00004167"/>
    </source>
</evidence>
<dbReference type="OrthoDB" id="9809197at2"/>
<keyword evidence="5" id="KW-0472">Membrane</keyword>
<dbReference type="Gene3D" id="3.30.479.30">
    <property type="entry name" value="Band 7 domain"/>
    <property type="match status" value="1"/>
</dbReference>
<dbReference type="InterPro" id="IPR018080">
    <property type="entry name" value="Band_7/stomatin-like_CS"/>
</dbReference>
<dbReference type="GO" id="GO:0098552">
    <property type="term" value="C:side of membrane"/>
    <property type="evidence" value="ECO:0007669"/>
    <property type="project" value="UniProtKB-ARBA"/>
</dbReference>
<sequence>MPELIIALIIVVLVVVALASSVKIIHQQKIGLVERLGKFHRRLNPGPHLVVPVIDRVQYNLDMREQVQPFPPQGVITEDNLMVNIDSVIYFQIVDPERAAYEAQSYRTAIEQLTMTTLRNIIGGMDMEAALTSREEINQKLRSVLDEATGKWGIKVNRVELRAIEPPPTIRDAMEKGARAERDKRAAILLAEGQRQSQILAAGGDRESAILRAQGDREAQVLRAQADRQAQMLRSEGEAQAITTVFNAIHAGQPDQGLLAYQYMQMLPTLARGDANKVWIVPSELNDALRGLGQMVGDGENRKPTYQASDPSQFDAPKKVDVMAEIAQQKEDEKAQSDATVQQAIEEAAKLENPGLSGRSKQSSLPTSKPGQANPTSPNPTGQADPTSPSPTGQADRGPQRSGGHVPADQQAQGPMGGVYQTGWGRPTSPEEQATTQRPQPPRVDGQPFNPRRGES</sequence>
<dbReference type="Proteomes" id="UP000251995">
    <property type="component" value="Chromosome"/>
</dbReference>
<evidence type="ECO:0000256" key="6">
    <source>
        <dbReference type="SAM" id="MobiDB-lite"/>
    </source>
</evidence>
<dbReference type="AlphaFoldDB" id="A0A344UT40"/>
<dbReference type="InterPro" id="IPR001972">
    <property type="entry name" value="Stomatin_HflK_fam"/>
</dbReference>
<proteinExistence type="inferred from homology"/>
<evidence type="ECO:0000256" key="2">
    <source>
        <dbReference type="ARBA" id="ARBA00008164"/>
    </source>
</evidence>
<dbReference type="InterPro" id="IPR001107">
    <property type="entry name" value="Band_7"/>
</dbReference>
<dbReference type="PRINTS" id="PR00721">
    <property type="entry name" value="STOMATIN"/>
</dbReference>
<evidence type="ECO:0000256" key="5">
    <source>
        <dbReference type="ARBA" id="ARBA00023136"/>
    </source>
</evidence>
<dbReference type="CDD" id="cd08829">
    <property type="entry name" value="SPFH_paraslipin"/>
    <property type="match status" value="1"/>
</dbReference>
<comment type="similarity">
    <text evidence="2">Belongs to the band 7/mec-2 family.</text>
</comment>
<accession>A0A344UT40</accession>